<sequence length="280" mass="27216">MSALLALAAAIAYGLCDFAGGLASRGSHPVRVLLLAQLAAAALLGALVLVSPGSPETGDVVAGAAAGALATAGGLLLWAGLARGPMKVAAPVSALFVAGVPLAAGLLRGERPGTLALAGALLALVAIVLVSRPGGAGAATAGTGRALAMAVAAGTAFGLFFVVLPLAHPRSGFVPLLVCYLTSAVIMTAALSVLRPARVAGGGVRLPLTAGALEAMAHVCYLLAARGGLLSIVAVLASLYPAATVLLARLVLRERFSRGQLAGLAAALAALCAMSLAGSR</sequence>
<feature type="transmembrane region" description="Helical" evidence="2">
    <location>
        <begin position="259"/>
        <end position="278"/>
    </location>
</feature>
<evidence type="ECO:0000259" key="3">
    <source>
        <dbReference type="Pfam" id="PF00892"/>
    </source>
</evidence>
<keyword evidence="2" id="KW-1133">Transmembrane helix</keyword>
<dbReference type="Proteomes" id="UP001317259">
    <property type="component" value="Unassembled WGS sequence"/>
</dbReference>
<gene>
    <name evidence="4" type="ORF">MF672_031065</name>
</gene>
<keyword evidence="5" id="KW-1185">Reference proteome</keyword>
<feature type="transmembrane region" description="Helical" evidence="2">
    <location>
        <begin position="173"/>
        <end position="194"/>
    </location>
</feature>
<keyword evidence="2" id="KW-0472">Membrane</keyword>
<evidence type="ECO:0000256" key="1">
    <source>
        <dbReference type="ARBA" id="ARBA00007362"/>
    </source>
</evidence>
<feature type="transmembrane region" description="Helical" evidence="2">
    <location>
        <begin position="206"/>
        <end position="224"/>
    </location>
</feature>
<dbReference type="Pfam" id="PF00892">
    <property type="entry name" value="EamA"/>
    <property type="match status" value="1"/>
</dbReference>
<accession>A0ABT0G0R2</accession>
<comment type="caution">
    <text evidence="4">The sequence shown here is derived from an EMBL/GenBank/DDBJ whole genome shotgun (WGS) entry which is preliminary data.</text>
</comment>
<comment type="similarity">
    <text evidence="1">Belongs to the EamA transporter family.</text>
</comment>
<keyword evidence="2" id="KW-0812">Transmembrane</keyword>
<dbReference type="EMBL" id="JAKRKC020000002">
    <property type="protein sequence ID" value="MCK2218199.1"/>
    <property type="molecule type" value="Genomic_DNA"/>
</dbReference>
<proteinExistence type="inferred from homology"/>
<dbReference type="InterPro" id="IPR000620">
    <property type="entry name" value="EamA_dom"/>
</dbReference>
<feature type="transmembrane region" description="Helical" evidence="2">
    <location>
        <begin position="230"/>
        <end position="252"/>
    </location>
</feature>
<name>A0ABT0G0R2_9ACTN</name>
<protein>
    <submittedName>
        <fullName evidence="4">EamA family transporter</fullName>
    </submittedName>
</protein>
<feature type="transmembrane region" description="Helical" evidence="2">
    <location>
        <begin position="61"/>
        <end position="81"/>
    </location>
</feature>
<feature type="transmembrane region" description="Helical" evidence="2">
    <location>
        <begin position="146"/>
        <end position="167"/>
    </location>
</feature>
<feature type="domain" description="EamA" evidence="3">
    <location>
        <begin position="3"/>
        <end position="131"/>
    </location>
</feature>
<evidence type="ECO:0000256" key="2">
    <source>
        <dbReference type="SAM" id="Phobius"/>
    </source>
</evidence>
<evidence type="ECO:0000313" key="5">
    <source>
        <dbReference type="Proteomes" id="UP001317259"/>
    </source>
</evidence>
<feature type="transmembrane region" description="Helical" evidence="2">
    <location>
        <begin position="30"/>
        <end position="49"/>
    </location>
</feature>
<organism evidence="4 5">
    <name type="scientific">Actinomadura luzonensis</name>
    <dbReference type="NCBI Taxonomy" id="2805427"/>
    <lineage>
        <taxon>Bacteria</taxon>
        <taxon>Bacillati</taxon>
        <taxon>Actinomycetota</taxon>
        <taxon>Actinomycetes</taxon>
        <taxon>Streptosporangiales</taxon>
        <taxon>Thermomonosporaceae</taxon>
        <taxon>Actinomadura</taxon>
    </lineage>
</organism>
<dbReference type="SUPFAM" id="SSF103481">
    <property type="entry name" value="Multidrug resistance efflux transporter EmrE"/>
    <property type="match status" value="2"/>
</dbReference>
<feature type="transmembrane region" description="Helical" evidence="2">
    <location>
        <begin position="113"/>
        <end position="134"/>
    </location>
</feature>
<feature type="transmembrane region" description="Helical" evidence="2">
    <location>
        <begin position="6"/>
        <end position="23"/>
    </location>
</feature>
<reference evidence="4 5" key="1">
    <citation type="submission" date="2022-04" db="EMBL/GenBank/DDBJ databases">
        <title>Genome draft of Actinomadura sp. ATCC 31491.</title>
        <authorList>
            <person name="Shi X."/>
            <person name="Du Y."/>
        </authorList>
    </citation>
    <scope>NUCLEOTIDE SEQUENCE [LARGE SCALE GENOMIC DNA]</scope>
    <source>
        <strain evidence="4 5">ATCC 31491</strain>
    </source>
</reference>
<feature type="transmembrane region" description="Helical" evidence="2">
    <location>
        <begin position="88"/>
        <end position="107"/>
    </location>
</feature>
<dbReference type="RefSeq" id="WP_242371070.1">
    <property type="nucleotide sequence ID" value="NZ_JAKRKC020000002.1"/>
</dbReference>
<evidence type="ECO:0000313" key="4">
    <source>
        <dbReference type="EMBL" id="MCK2218199.1"/>
    </source>
</evidence>
<dbReference type="InterPro" id="IPR037185">
    <property type="entry name" value="EmrE-like"/>
</dbReference>